<evidence type="ECO:0000259" key="2">
    <source>
        <dbReference type="Pfam" id="PF13240"/>
    </source>
</evidence>
<sequence>MLCPKCKIENSDNAKFCKSCGTPLAKKTIDHKSVIESVSSNNSSNSDNKKMIMAILAIVVIVLAGTFVYSSGILSQDNNPNSVEVPLSNSNRSVEVPVRNSENSQATTQSTKIELKTQNFGDVIKMSVPKSSNFIEDGSDMSIVFYSYRNTGDYSYDAYALMFCPIKPDMSDNFNFIKVDGDVKVYTYKDNSKFYVVEKSIDGCYFSLMGDNLDLLEKMINSIEVTNKDALSYSTSSYYDTSSNLPLSILGGSISTGSGLSDKTEASIYVGSNHAGEKVTIQIYYSRDGNSLNNGNMVQKTVDSSGYIHVNSADSYKYYPDSAIINIYDSNGNMQDSVTVSLTPNSGKQTF</sequence>
<feature type="domain" description="Zinc-ribbon" evidence="2">
    <location>
        <begin position="3"/>
        <end position="24"/>
    </location>
</feature>
<proteinExistence type="predicted"/>
<keyword evidence="1" id="KW-1133">Transmembrane helix</keyword>
<keyword evidence="4" id="KW-1185">Reference proteome</keyword>
<dbReference type="PATRIC" id="fig|66851.6.peg.38"/>
<reference evidence="4" key="1">
    <citation type="journal article" date="2016" name="Genome Announc.">
        <title>Draft Genome Sequences of Methanobrevibacter curvatus DSM11111, Methanobrevibacter cuticularis DSM11139, Methanobrevibacter filiformis DSM11501, and Methanobrevibacter oralis DSM7256.</title>
        <authorList>
            <person name="Poehlein A."/>
            <person name="Seedorf H."/>
        </authorList>
    </citation>
    <scope>NUCLEOTIDE SEQUENCE [LARGE SCALE GENOMIC DNA]</scope>
    <source>
        <strain evidence="4">DSM 7256 / JCM 30027 / ZR</strain>
    </source>
</reference>
<dbReference type="RefSeq" id="WP_042692494.1">
    <property type="nucleotide sequence ID" value="NZ_CABMAB010000008.1"/>
</dbReference>
<dbReference type="AlphaFoldDB" id="A0A166C8U5"/>
<dbReference type="Proteomes" id="UP000077428">
    <property type="component" value="Unassembled WGS sequence"/>
</dbReference>
<dbReference type="OrthoDB" id="78312at2157"/>
<name>A0A166C8U5_METOA</name>
<keyword evidence="1" id="KW-0812">Transmembrane</keyword>
<dbReference type="STRING" id="66851.MBORA_00250"/>
<accession>A0A166C8U5</accession>
<comment type="caution">
    <text evidence="3">The sequence shown here is derived from an EMBL/GenBank/DDBJ whole genome shotgun (WGS) entry which is preliminary data.</text>
</comment>
<evidence type="ECO:0000313" key="4">
    <source>
        <dbReference type="Proteomes" id="UP000077428"/>
    </source>
</evidence>
<dbReference type="InterPro" id="IPR026870">
    <property type="entry name" value="Zinc_ribbon_dom"/>
</dbReference>
<keyword evidence="1" id="KW-0472">Membrane</keyword>
<organism evidence="3 4">
    <name type="scientific">Methanobrevibacter oralis</name>
    <dbReference type="NCBI Taxonomy" id="66851"/>
    <lineage>
        <taxon>Archaea</taxon>
        <taxon>Methanobacteriati</taxon>
        <taxon>Methanobacteriota</taxon>
        <taxon>Methanomada group</taxon>
        <taxon>Methanobacteria</taxon>
        <taxon>Methanobacteriales</taxon>
        <taxon>Methanobacteriaceae</taxon>
        <taxon>Methanobrevibacter</taxon>
    </lineage>
</organism>
<evidence type="ECO:0000256" key="1">
    <source>
        <dbReference type="SAM" id="Phobius"/>
    </source>
</evidence>
<dbReference type="Pfam" id="PF13240">
    <property type="entry name" value="Zn_Ribbon_1"/>
    <property type="match status" value="1"/>
</dbReference>
<feature type="transmembrane region" description="Helical" evidence="1">
    <location>
        <begin position="51"/>
        <end position="69"/>
    </location>
</feature>
<protein>
    <recommendedName>
        <fullName evidence="2">Zinc-ribbon domain-containing protein</fullName>
    </recommendedName>
</protein>
<gene>
    <name evidence="3" type="ORF">MBORA_00250</name>
</gene>
<evidence type="ECO:0000313" key="3">
    <source>
        <dbReference type="EMBL" id="KZX14251.1"/>
    </source>
</evidence>
<dbReference type="EMBL" id="LWMU01000011">
    <property type="protein sequence ID" value="KZX14251.1"/>
    <property type="molecule type" value="Genomic_DNA"/>
</dbReference>